<dbReference type="Pfam" id="PF12680">
    <property type="entry name" value="SnoaL_2"/>
    <property type="match status" value="1"/>
</dbReference>
<dbReference type="RefSeq" id="WP_194453082.1">
    <property type="nucleotide sequence ID" value="NZ_CP063849.1"/>
</dbReference>
<keyword evidence="3" id="KW-1185">Reference proteome</keyword>
<evidence type="ECO:0000313" key="3">
    <source>
        <dbReference type="Proteomes" id="UP000593892"/>
    </source>
</evidence>
<organism evidence="2 3">
    <name type="scientific">Paludibaculum fermentans</name>
    <dbReference type="NCBI Taxonomy" id="1473598"/>
    <lineage>
        <taxon>Bacteria</taxon>
        <taxon>Pseudomonadati</taxon>
        <taxon>Acidobacteriota</taxon>
        <taxon>Terriglobia</taxon>
        <taxon>Bryobacterales</taxon>
        <taxon>Bryobacteraceae</taxon>
        <taxon>Paludibaculum</taxon>
    </lineage>
</organism>
<dbReference type="EMBL" id="CP063849">
    <property type="protein sequence ID" value="QOY91428.1"/>
    <property type="molecule type" value="Genomic_DNA"/>
</dbReference>
<gene>
    <name evidence="2" type="ORF">IRI77_16200</name>
</gene>
<sequence length="124" mass="13783">MNHLTELIDRYFAIWNETDAEARRALIARTWTEDATYIDPLVQAQGHDGINAMVEGVQRQFAGCRFHRAGQVDGHNDRARFTWELKPEGDTAIAGGVDFAAIAEGRLRAVTGFLDFAPVAARPQ</sequence>
<dbReference type="Proteomes" id="UP000593892">
    <property type="component" value="Chromosome"/>
</dbReference>
<name>A0A7S7NX52_PALFE</name>
<protein>
    <submittedName>
        <fullName evidence="2">Nuclear transport factor 2 family protein</fullName>
    </submittedName>
</protein>
<feature type="domain" description="SnoaL-like" evidence="1">
    <location>
        <begin position="9"/>
        <end position="108"/>
    </location>
</feature>
<accession>A0A7S7NX52</accession>
<evidence type="ECO:0000259" key="1">
    <source>
        <dbReference type="Pfam" id="PF12680"/>
    </source>
</evidence>
<reference evidence="2 3" key="1">
    <citation type="submission" date="2020-10" db="EMBL/GenBank/DDBJ databases">
        <title>Complete genome sequence of Paludibaculum fermentans P105T, a facultatively anaerobic acidobacterium capable of dissimilatory Fe(III) reduction.</title>
        <authorList>
            <person name="Dedysh S.N."/>
            <person name="Beletsky A.V."/>
            <person name="Kulichevskaya I.S."/>
            <person name="Mardanov A.V."/>
            <person name="Ravin N.V."/>
        </authorList>
    </citation>
    <scope>NUCLEOTIDE SEQUENCE [LARGE SCALE GENOMIC DNA]</scope>
    <source>
        <strain evidence="2 3">P105</strain>
    </source>
</reference>
<dbReference type="InterPro" id="IPR037401">
    <property type="entry name" value="SnoaL-like"/>
</dbReference>
<dbReference type="KEGG" id="pfer:IRI77_16200"/>
<dbReference type="AlphaFoldDB" id="A0A7S7NX52"/>
<dbReference type="Gene3D" id="3.10.450.50">
    <property type="match status" value="1"/>
</dbReference>
<dbReference type="SUPFAM" id="SSF54427">
    <property type="entry name" value="NTF2-like"/>
    <property type="match status" value="1"/>
</dbReference>
<evidence type="ECO:0000313" key="2">
    <source>
        <dbReference type="EMBL" id="QOY91428.1"/>
    </source>
</evidence>
<dbReference type="InterPro" id="IPR032710">
    <property type="entry name" value="NTF2-like_dom_sf"/>
</dbReference>
<proteinExistence type="predicted"/>